<keyword evidence="1" id="KW-0393">Immunoglobulin domain</keyword>
<dbReference type="STRING" id="36166.T1GH44"/>
<dbReference type="Pfam" id="PF07679">
    <property type="entry name" value="I-set"/>
    <property type="match status" value="1"/>
</dbReference>
<dbReference type="InterPro" id="IPR013783">
    <property type="entry name" value="Ig-like_fold"/>
</dbReference>
<evidence type="ECO:0000259" key="2">
    <source>
        <dbReference type="PROSITE" id="PS50835"/>
    </source>
</evidence>
<dbReference type="InterPro" id="IPR007110">
    <property type="entry name" value="Ig-like_dom"/>
</dbReference>
<accession>T1GH44</accession>
<organism evidence="3 4">
    <name type="scientific">Megaselia scalaris</name>
    <name type="common">Humpbacked fly</name>
    <name type="synonym">Phora scalaris</name>
    <dbReference type="NCBI Taxonomy" id="36166"/>
    <lineage>
        <taxon>Eukaryota</taxon>
        <taxon>Metazoa</taxon>
        <taxon>Ecdysozoa</taxon>
        <taxon>Arthropoda</taxon>
        <taxon>Hexapoda</taxon>
        <taxon>Insecta</taxon>
        <taxon>Pterygota</taxon>
        <taxon>Neoptera</taxon>
        <taxon>Endopterygota</taxon>
        <taxon>Diptera</taxon>
        <taxon>Brachycera</taxon>
        <taxon>Muscomorpha</taxon>
        <taxon>Platypezoidea</taxon>
        <taxon>Phoridae</taxon>
        <taxon>Megaseliini</taxon>
        <taxon>Megaselia</taxon>
    </lineage>
</organism>
<reference evidence="4" key="1">
    <citation type="submission" date="2013-02" db="EMBL/GenBank/DDBJ databases">
        <authorList>
            <person name="Hughes D."/>
        </authorList>
    </citation>
    <scope>NUCLEOTIDE SEQUENCE</scope>
    <source>
        <strain>Durham</strain>
        <strain evidence="4">NC isolate 2 -- Noor lab</strain>
    </source>
</reference>
<dbReference type="AlphaFoldDB" id="T1GH44"/>
<dbReference type="Proteomes" id="UP000015102">
    <property type="component" value="Unassembled WGS sequence"/>
</dbReference>
<sequence>NAAGTSEKLTHTVDFKGVDNVIYEKTHGFFHRDPNKPHFAQPLGDHIVSDGGTIAITAEMAPSSTPLEVQWLRDKKPLSGPKIKAFYDKNLYYLTVSKADINDEGQYTCRAMNAFGRVESNANVHMTMASGKSEVPPLFLSRPDTEMKIAINDPFSFAFRFKGNQHLGELVQRSGVDPNRKSKGNGKC</sequence>
<dbReference type="Gene3D" id="2.60.40.10">
    <property type="entry name" value="Immunoglobulins"/>
    <property type="match status" value="1"/>
</dbReference>
<dbReference type="SMART" id="SM00409">
    <property type="entry name" value="IG"/>
    <property type="match status" value="1"/>
</dbReference>
<evidence type="ECO:0000313" key="4">
    <source>
        <dbReference type="Proteomes" id="UP000015102"/>
    </source>
</evidence>
<proteinExistence type="predicted"/>
<reference evidence="3" key="2">
    <citation type="submission" date="2015-06" db="UniProtKB">
        <authorList>
            <consortium name="EnsemblMetazoa"/>
        </authorList>
    </citation>
    <scope>IDENTIFICATION</scope>
</reference>
<dbReference type="PROSITE" id="PS50835">
    <property type="entry name" value="IG_LIKE"/>
    <property type="match status" value="1"/>
</dbReference>
<dbReference type="FunFam" id="2.60.40.10:FF:000107">
    <property type="entry name" value="Myosin, light chain kinase a"/>
    <property type="match status" value="1"/>
</dbReference>
<dbReference type="EnsemblMetazoa" id="MESCA002729-RA">
    <property type="protein sequence ID" value="MESCA002729-PA"/>
    <property type="gene ID" value="MESCA002729"/>
</dbReference>
<name>T1GH44_MEGSC</name>
<dbReference type="InterPro" id="IPR003599">
    <property type="entry name" value="Ig_sub"/>
</dbReference>
<dbReference type="OMA" id="NANVHMT"/>
<protein>
    <recommendedName>
        <fullName evidence="2">Ig-like domain-containing protein</fullName>
    </recommendedName>
</protein>
<dbReference type="EMBL" id="CAQQ02028012">
    <property type="status" value="NOT_ANNOTATED_CDS"/>
    <property type="molecule type" value="Genomic_DNA"/>
</dbReference>
<dbReference type="InterPro" id="IPR013098">
    <property type="entry name" value="Ig_I-set"/>
</dbReference>
<dbReference type="InterPro" id="IPR036179">
    <property type="entry name" value="Ig-like_dom_sf"/>
</dbReference>
<dbReference type="HOGENOM" id="CLU_1444395_0_0_1"/>
<evidence type="ECO:0000256" key="1">
    <source>
        <dbReference type="ARBA" id="ARBA00023319"/>
    </source>
</evidence>
<dbReference type="PANTHER" id="PTHR47633">
    <property type="entry name" value="IMMUNOGLOBULIN"/>
    <property type="match status" value="1"/>
</dbReference>
<keyword evidence="4" id="KW-1185">Reference proteome</keyword>
<evidence type="ECO:0000313" key="3">
    <source>
        <dbReference type="EnsemblMetazoa" id="MESCA002729-PA"/>
    </source>
</evidence>
<feature type="domain" description="Ig-like" evidence="2">
    <location>
        <begin position="37"/>
        <end position="125"/>
    </location>
</feature>
<dbReference type="SUPFAM" id="SSF48726">
    <property type="entry name" value="Immunoglobulin"/>
    <property type="match status" value="1"/>
</dbReference>
<dbReference type="EMBL" id="CAQQ02028013">
    <property type="status" value="NOT_ANNOTATED_CDS"/>
    <property type="molecule type" value="Genomic_DNA"/>
</dbReference>